<evidence type="ECO:0000313" key="2">
    <source>
        <dbReference type="Proteomes" id="UP000737018"/>
    </source>
</evidence>
<accession>A0A8J4VF01</accession>
<name>A0A8J4VF01_9ROSI</name>
<evidence type="ECO:0000313" key="1">
    <source>
        <dbReference type="EMBL" id="KAF3953065.1"/>
    </source>
</evidence>
<protein>
    <submittedName>
        <fullName evidence="1">Uncharacterized protein</fullName>
    </submittedName>
</protein>
<keyword evidence="2" id="KW-1185">Reference proteome</keyword>
<dbReference type="Proteomes" id="UP000737018">
    <property type="component" value="Unassembled WGS sequence"/>
</dbReference>
<dbReference type="EMBL" id="JRKL02004238">
    <property type="protein sequence ID" value="KAF3953065.1"/>
    <property type="molecule type" value="Genomic_DNA"/>
</dbReference>
<proteinExistence type="predicted"/>
<reference evidence="1" key="1">
    <citation type="submission" date="2020-03" db="EMBL/GenBank/DDBJ databases">
        <title>Castanea mollissima Vanexum genome sequencing.</title>
        <authorList>
            <person name="Staton M."/>
        </authorList>
    </citation>
    <scope>NUCLEOTIDE SEQUENCE</scope>
    <source>
        <tissue evidence="1">Leaf</tissue>
    </source>
</reference>
<comment type="caution">
    <text evidence="1">The sequence shown here is derived from an EMBL/GenBank/DDBJ whole genome shotgun (WGS) entry which is preliminary data.</text>
</comment>
<sequence length="107" mass="12269">MRGFKLQPEIVKGWNSYADSLQFFNKHNTSPASIWLDISAYLSSYINHTPKFLICYQVTKKSSYLEDLWLLDSFANIPIGGTCSIIQLLHFVSKLPVVQQESGRLRD</sequence>
<organism evidence="1 2">
    <name type="scientific">Castanea mollissima</name>
    <name type="common">Chinese chestnut</name>
    <dbReference type="NCBI Taxonomy" id="60419"/>
    <lineage>
        <taxon>Eukaryota</taxon>
        <taxon>Viridiplantae</taxon>
        <taxon>Streptophyta</taxon>
        <taxon>Embryophyta</taxon>
        <taxon>Tracheophyta</taxon>
        <taxon>Spermatophyta</taxon>
        <taxon>Magnoliopsida</taxon>
        <taxon>eudicotyledons</taxon>
        <taxon>Gunneridae</taxon>
        <taxon>Pentapetalae</taxon>
        <taxon>rosids</taxon>
        <taxon>fabids</taxon>
        <taxon>Fagales</taxon>
        <taxon>Fagaceae</taxon>
        <taxon>Castanea</taxon>
    </lineage>
</organism>
<dbReference type="AlphaFoldDB" id="A0A8J4VF01"/>
<gene>
    <name evidence="1" type="ORF">CMV_021451</name>
</gene>